<reference evidence="10" key="1">
    <citation type="submission" date="2019-10" db="EMBL/GenBank/DDBJ databases">
        <title>Metagenomic sequencing of thiosulfate-disproportionating enrichment culture.</title>
        <authorList>
            <person name="Umezawa K."/>
            <person name="Kojima H."/>
            <person name="Fukui M."/>
        </authorList>
    </citation>
    <scope>NUCLEOTIDE SEQUENCE</scope>
    <source>
        <strain evidence="10">45J</strain>
    </source>
</reference>
<evidence type="ECO:0000256" key="3">
    <source>
        <dbReference type="ARBA" id="ARBA00022617"/>
    </source>
</evidence>
<evidence type="ECO:0000256" key="2">
    <source>
        <dbReference type="ARBA" id="ARBA00022448"/>
    </source>
</evidence>
<keyword evidence="3" id="KW-0349">Heme</keyword>
<dbReference type="GO" id="GO:0046872">
    <property type="term" value="F:metal ion binding"/>
    <property type="evidence" value="ECO:0007669"/>
    <property type="project" value="UniProtKB-KW"/>
</dbReference>
<evidence type="ECO:0000256" key="7">
    <source>
        <dbReference type="ARBA" id="ARBA00023004"/>
    </source>
</evidence>
<keyword evidence="2" id="KW-0813">Transport</keyword>
<organism evidence="10">
    <name type="scientific">hot springs metagenome</name>
    <dbReference type="NCBI Taxonomy" id="433727"/>
    <lineage>
        <taxon>unclassified sequences</taxon>
        <taxon>metagenomes</taxon>
        <taxon>ecological metagenomes</taxon>
    </lineage>
</organism>
<keyword evidence="6" id="KW-0249">Electron transport</keyword>
<gene>
    <name evidence="10" type="ORF">A45J_1461</name>
</gene>
<feature type="domain" description="Tetrahaem cytochrome" evidence="9">
    <location>
        <begin position="187"/>
        <end position="280"/>
    </location>
</feature>
<dbReference type="InterPro" id="IPR036280">
    <property type="entry name" value="Multihaem_cyt_sf"/>
</dbReference>
<name>A0A5J4L0E0_9ZZZZ</name>
<protein>
    <recommendedName>
        <fullName evidence="9">Tetrahaem cytochrome domain-containing protein</fullName>
    </recommendedName>
</protein>
<proteinExistence type="predicted"/>
<sequence length="333" mass="39051">MFNPFRLFDRVVKWYSEGISRKTKIIIALIFLFFLIGIGFAGYKINDYFENDPNACQLCHVHDYAQERWAQSKHNVVTCHECHHSTKKEQVVQLYRFVFLGQKQVEPRHGKIIVPSKLCMECHWEGKEKYPQAAKVNKSRYHAKHVFMEKIECTQCHGYVAHKFLPEERFCMQCHTDKEVHGTGMEKLACINCHTDRTQDLKPGRNKCLFCHGTDENIRKKLIEDGTIDVKYFQPSQQVIKRAIKINVPDDAPMQFKCYECHKPHKKVRPDYGTCISCHNDQLNVGKHELHIKGMNMKCVDCHKPHSWRVTEAQAKKDCVKCHEYKNPANFIK</sequence>
<comment type="caution">
    <text evidence="10">The sequence shown here is derived from an EMBL/GenBank/DDBJ whole genome shotgun (WGS) entry which is preliminary data.</text>
</comment>
<evidence type="ECO:0000256" key="8">
    <source>
        <dbReference type="SAM" id="Phobius"/>
    </source>
</evidence>
<dbReference type="AlphaFoldDB" id="A0A5J4L0E0"/>
<keyword evidence="7" id="KW-0408">Iron</keyword>
<evidence type="ECO:0000259" key="9">
    <source>
        <dbReference type="Pfam" id="PF14537"/>
    </source>
</evidence>
<keyword evidence="8" id="KW-0472">Membrane</keyword>
<evidence type="ECO:0000256" key="4">
    <source>
        <dbReference type="ARBA" id="ARBA00022723"/>
    </source>
</evidence>
<dbReference type="Gene3D" id="1.10.3820.10">
    <property type="entry name" value="Di-heme elbow motif domain"/>
    <property type="match status" value="1"/>
</dbReference>
<dbReference type="EMBL" id="BLAB01000001">
    <property type="protein sequence ID" value="GER93705.1"/>
    <property type="molecule type" value="Genomic_DNA"/>
</dbReference>
<feature type="transmembrane region" description="Helical" evidence="8">
    <location>
        <begin position="25"/>
        <end position="43"/>
    </location>
</feature>
<accession>A0A5J4L0E0</accession>
<evidence type="ECO:0000256" key="6">
    <source>
        <dbReference type="ARBA" id="ARBA00022982"/>
    </source>
</evidence>
<comment type="subcellular location">
    <subcellularLocation>
        <location evidence="1">Cell envelope</location>
    </subcellularLocation>
</comment>
<keyword evidence="4" id="KW-0479">Metal-binding</keyword>
<dbReference type="Gene3D" id="3.90.10.10">
    <property type="entry name" value="Cytochrome C3"/>
    <property type="match status" value="1"/>
</dbReference>
<dbReference type="InterPro" id="IPR012286">
    <property type="entry name" value="Tetrahaem_cytochrome"/>
</dbReference>
<evidence type="ECO:0000256" key="5">
    <source>
        <dbReference type="ARBA" id="ARBA00022729"/>
    </source>
</evidence>
<keyword evidence="5" id="KW-0732">Signal</keyword>
<keyword evidence="8" id="KW-0812">Transmembrane</keyword>
<dbReference type="InterPro" id="IPR051829">
    <property type="entry name" value="Multiheme_Cytochr_ET"/>
</dbReference>
<dbReference type="CDD" id="cd08168">
    <property type="entry name" value="Cytochrom_C3"/>
    <property type="match status" value="1"/>
</dbReference>
<evidence type="ECO:0000313" key="10">
    <source>
        <dbReference type="EMBL" id="GER93705.1"/>
    </source>
</evidence>
<keyword evidence="8" id="KW-1133">Transmembrane helix</keyword>
<dbReference type="InterPro" id="IPR038266">
    <property type="entry name" value="NapC/NirT_cytc_sf"/>
</dbReference>
<evidence type="ECO:0000256" key="1">
    <source>
        <dbReference type="ARBA" id="ARBA00004196"/>
    </source>
</evidence>
<dbReference type="Pfam" id="PF14537">
    <property type="entry name" value="Cytochrom_c3_2"/>
    <property type="match status" value="1"/>
</dbReference>
<dbReference type="SUPFAM" id="SSF48695">
    <property type="entry name" value="Multiheme cytochromes"/>
    <property type="match status" value="1"/>
</dbReference>
<dbReference type="GO" id="GO:0030313">
    <property type="term" value="C:cell envelope"/>
    <property type="evidence" value="ECO:0007669"/>
    <property type="project" value="UniProtKB-SubCell"/>
</dbReference>
<dbReference type="PANTHER" id="PTHR35038">
    <property type="entry name" value="DISSIMILATORY SULFITE REDUCTASE SIRA"/>
    <property type="match status" value="1"/>
</dbReference>